<proteinExistence type="predicted"/>
<evidence type="ECO:0000256" key="1">
    <source>
        <dbReference type="SAM" id="MobiDB-lite"/>
    </source>
</evidence>
<reference evidence="2 3" key="3">
    <citation type="journal article" date="2013" name="Rice">
        <title>Improvement of the Oryza sativa Nipponbare reference genome using next generation sequence and optical map data.</title>
        <authorList>
            <person name="Kawahara Y."/>
            <person name="de la Bastide M."/>
            <person name="Hamilton J.P."/>
            <person name="Kanamori H."/>
            <person name="McCombie W.R."/>
            <person name="Ouyang S."/>
            <person name="Schwartz D.C."/>
            <person name="Tanaka T."/>
            <person name="Wu J."/>
            <person name="Zhou S."/>
            <person name="Childs K.L."/>
            <person name="Davidson R.M."/>
            <person name="Lin H."/>
            <person name="Quesada-Ocampo L."/>
            <person name="Vaillancourt B."/>
            <person name="Sakai H."/>
            <person name="Lee S.S."/>
            <person name="Kim J."/>
            <person name="Numa H."/>
            <person name="Itoh T."/>
            <person name="Buell C.R."/>
            <person name="Matsumoto T."/>
        </authorList>
    </citation>
    <scope>NUCLEOTIDE SEQUENCE [LARGE SCALE GENOMIC DNA]</scope>
    <source>
        <strain evidence="3">cv. Nipponbare</strain>
    </source>
</reference>
<keyword evidence="3" id="KW-1185">Reference proteome</keyword>
<dbReference type="AlphaFoldDB" id="A0A0P0VHG9"/>
<feature type="compositionally biased region" description="Basic and acidic residues" evidence="1">
    <location>
        <begin position="11"/>
        <end position="30"/>
    </location>
</feature>
<feature type="region of interest" description="Disordered" evidence="1">
    <location>
        <begin position="1"/>
        <end position="114"/>
    </location>
</feature>
<dbReference type="InParanoid" id="A0A0P0VHG9"/>
<reference evidence="3" key="1">
    <citation type="journal article" date="2005" name="Nature">
        <title>The map-based sequence of the rice genome.</title>
        <authorList>
            <consortium name="International rice genome sequencing project (IRGSP)"/>
            <person name="Matsumoto T."/>
            <person name="Wu J."/>
            <person name="Kanamori H."/>
            <person name="Katayose Y."/>
            <person name="Fujisawa M."/>
            <person name="Namiki N."/>
            <person name="Mizuno H."/>
            <person name="Yamamoto K."/>
            <person name="Antonio B.A."/>
            <person name="Baba T."/>
            <person name="Sakata K."/>
            <person name="Nagamura Y."/>
            <person name="Aoki H."/>
            <person name="Arikawa K."/>
            <person name="Arita K."/>
            <person name="Bito T."/>
            <person name="Chiden Y."/>
            <person name="Fujitsuka N."/>
            <person name="Fukunaka R."/>
            <person name="Hamada M."/>
            <person name="Harada C."/>
            <person name="Hayashi A."/>
            <person name="Hijishita S."/>
            <person name="Honda M."/>
            <person name="Hosokawa S."/>
            <person name="Ichikawa Y."/>
            <person name="Idonuma A."/>
            <person name="Iijima M."/>
            <person name="Ikeda M."/>
            <person name="Ikeno M."/>
            <person name="Ito K."/>
            <person name="Ito S."/>
            <person name="Ito T."/>
            <person name="Ito Y."/>
            <person name="Ito Y."/>
            <person name="Iwabuchi A."/>
            <person name="Kamiya K."/>
            <person name="Karasawa W."/>
            <person name="Kurita K."/>
            <person name="Katagiri S."/>
            <person name="Kikuta A."/>
            <person name="Kobayashi H."/>
            <person name="Kobayashi N."/>
            <person name="Machita K."/>
            <person name="Maehara T."/>
            <person name="Masukawa M."/>
            <person name="Mizubayashi T."/>
            <person name="Mukai Y."/>
            <person name="Nagasaki H."/>
            <person name="Nagata Y."/>
            <person name="Naito S."/>
            <person name="Nakashima M."/>
            <person name="Nakama Y."/>
            <person name="Nakamichi Y."/>
            <person name="Nakamura M."/>
            <person name="Meguro A."/>
            <person name="Negishi M."/>
            <person name="Ohta I."/>
            <person name="Ohta T."/>
            <person name="Okamoto M."/>
            <person name="Ono N."/>
            <person name="Saji S."/>
            <person name="Sakaguchi M."/>
            <person name="Sakai K."/>
            <person name="Shibata M."/>
            <person name="Shimokawa T."/>
            <person name="Song J."/>
            <person name="Takazaki Y."/>
            <person name="Terasawa K."/>
            <person name="Tsugane M."/>
            <person name="Tsuji K."/>
            <person name="Ueda S."/>
            <person name="Waki K."/>
            <person name="Yamagata H."/>
            <person name="Yamamoto M."/>
            <person name="Yamamoto S."/>
            <person name="Yamane H."/>
            <person name="Yoshiki S."/>
            <person name="Yoshihara R."/>
            <person name="Yukawa K."/>
            <person name="Zhong H."/>
            <person name="Yano M."/>
            <person name="Yuan Q."/>
            <person name="Ouyang S."/>
            <person name="Liu J."/>
            <person name="Jones K.M."/>
            <person name="Gansberger K."/>
            <person name="Moffat K."/>
            <person name="Hill J."/>
            <person name="Bera J."/>
            <person name="Fadrosh D."/>
            <person name="Jin S."/>
            <person name="Johri S."/>
            <person name="Kim M."/>
            <person name="Overton L."/>
            <person name="Reardon M."/>
            <person name="Tsitrin T."/>
            <person name="Vuong H."/>
            <person name="Weaver B."/>
            <person name="Ciecko A."/>
            <person name="Tallon L."/>
            <person name="Jackson J."/>
            <person name="Pai G."/>
            <person name="Aken S.V."/>
            <person name="Utterback T."/>
            <person name="Reidmuller S."/>
            <person name="Feldblyum T."/>
            <person name="Hsiao J."/>
            <person name="Zismann V."/>
            <person name="Iobst S."/>
            <person name="de Vazeille A.R."/>
            <person name="Buell C.R."/>
            <person name="Ying K."/>
            <person name="Li Y."/>
            <person name="Lu T."/>
            <person name="Huang Y."/>
            <person name="Zhao Q."/>
            <person name="Feng Q."/>
            <person name="Zhang L."/>
            <person name="Zhu J."/>
            <person name="Weng Q."/>
            <person name="Mu J."/>
            <person name="Lu Y."/>
            <person name="Fan D."/>
            <person name="Liu Y."/>
            <person name="Guan J."/>
            <person name="Zhang Y."/>
            <person name="Yu S."/>
            <person name="Liu X."/>
            <person name="Zhang Y."/>
            <person name="Hong G."/>
            <person name="Han B."/>
            <person name="Choisne N."/>
            <person name="Demange N."/>
            <person name="Orjeda G."/>
            <person name="Samain S."/>
            <person name="Cattolico L."/>
            <person name="Pelletier E."/>
            <person name="Couloux A."/>
            <person name="Segurens B."/>
            <person name="Wincker P."/>
            <person name="D'Hont A."/>
            <person name="Scarpelli C."/>
            <person name="Weissenbach J."/>
            <person name="Salanoubat M."/>
            <person name="Quetier F."/>
            <person name="Yu Y."/>
            <person name="Kim H.R."/>
            <person name="Rambo T."/>
            <person name="Currie J."/>
            <person name="Collura K."/>
            <person name="Luo M."/>
            <person name="Yang T."/>
            <person name="Ammiraju J.S.S."/>
            <person name="Engler F."/>
            <person name="Soderlund C."/>
            <person name="Wing R.A."/>
            <person name="Palmer L.E."/>
            <person name="de la Bastide M."/>
            <person name="Spiegel L."/>
            <person name="Nascimento L."/>
            <person name="Zutavern T."/>
            <person name="O'Shaughnessy A."/>
            <person name="Dike S."/>
            <person name="Dedhia N."/>
            <person name="Preston R."/>
            <person name="Balija V."/>
            <person name="McCombie W.R."/>
            <person name="Chow T."/>
            <person name="Chen H."/>
            <person name="Chung M."/>
            <person name="Chen C."/>
            <person name="Shaw J."/>
            <person name="Wu H."/>
            <person name="Hsiao K."/>
            <person name="Chao Y."/>
            <person name="Chu M."/>
            <person name="Cheng C."/>
            <person name="Hour A."/>
            <person name="Lee P."/>
            <person name="Lin S."/>
            <person name="Lin Y."/>
            <person name="Liou J."/>
            <person name="Liu S."/>
            <person name="Hsing Y."/>
            <person name="Raghuvanshi S."/>
            <person name="Mohanty A."/>
            <person name="Bharti A.K."/>
            <person name="Gaur A."/>
            <person name="Gupta V."/>
            <person name="Kumar D."/>
            <person name="Ravi V."/>
            <person name="Vij S."/>
            <person name="Kapur A."/>
            <person name="Khurana P."/>
            <person name="Khurana P."/>
            <person name="Khurana J.P."/>
            <person name="Tyagi A.K."/>
            <person name="Gaikwad K."/>
            <person name="Singh A."/>
            <person name="Dalal V."/>
            <person name="Srivastava S."/>
            <person name="Dixit A."/>
            <person name="Pal A.K."/>
            <person name="Ghazi I.A."/>
            <person name="Yadav M."/>
            <person name="Pandit A."/>
            <person name="Bhargava A."/>
            <person name="Sureshbabu K."/>
            <person name="Batra K."/>
            <person name="Sharma T.R."/>
            <person name="Mohapatra T."/>
            <person name="Singh N.K."/>
            <person name="Messing J."/>
            <person name="Nelson A.B."/>
            <person name="Fuks G."/>
            <person name="Kavchok S."/>
            <person name="Keizer G."/>
            <person name="Linton E."/>
            <person name="Llaca V."/>
            <person name="Song R."/>
            <person name="Tanyolac B."/>
            <person name="Young S."/>
            <person name="Ho-Il K."/>
            <person name="Hahn J.H."/>
            <person name="Sangsakoo G."/>
            <person name="Vanavichit A."/>
            <person name="de Mattos Luiz.A.T."/>
            <person name="Zimmer P.D."/>
            <person name="Malone G."/>
            <person name="Dellagostin O."/>
            <person name="de Oliveira A.C."/>
            <person name="Bevan M."/>
            <person name="Bancroft I."/>
            <person name="Minx P."/>
            <person name="Cordum H."/>
            <person name="Wilson R."/>
            <person name="Cheng Z."/>
            <person name="Jin W."/>
            <person name="Jiang J."/>
            <person name="Leong S.A."/>
            <person name="Iwama H."/>
            <person name="Gojobori T."/>
            <person name="Itoh T."/>
            <person name="Niimura Y."/>
            <person name="Fujii Y."/>
            <person name="Habara T."/>
            <person name="Sakai H."/>
            <person name="Sato Y."/>
            <person name="Wilson G."/>
            <person name="Kumar K."/>
            <person name="McCouch S."/>
            <person name="Juretic N."/>
            <person name="Hoen D."/>
            <person name="Wright S."/>
            <person name="Bruskiewich R."/>
            <person name="Bureau T."/>
            <person name="Miyao A."/>
            <person name="Hirochika H."/>
            <person name="Nishikawa T."/>
            <person name="Kadowaki K."/>
            <person name="Sugiura M."/>
            <person name="Burr B."/>
            <person name="Sasaki T."/>
        </authorList>
    </citation>
    <scope>NUCLEOTIDE SEQUENCE [LARGE SCALE GENOMIC DNA]</scope>
    <source>
        <strain evidence="3">cv. Nipponbare</strain>
    </source>
</reference>
<dbReference type="EMBL" id="AP014958">
    <property type="protein sequence ID" value="BAS78074.1"/>
    <property type="molecule type" value="Genomic_DNA"/>
</dbReference>
<accession>A0A0P0VHG9</accession>
<evidence type="ECO:0000313" key="3">
    <source>
        <dbReference type="Proteomes" id="UP000059680"/>
    </source>
</evidence>
<organism evidence="2 3">
    <name type="scientific">Oryza sativa subsp. japonica</name>
    <name type="common">Rice</name>
    <dbReference type="NCBI Taxonomy" id="39947"/>
    <lineage>
        <taxon>Eukaryota</taxon>
        <taxon>Viridiplantae</taxon>
        <taxon>Streptophyta</taxon>
        <taxon>Embryophyta</taxon>
        <taxon>Tracheophyta</taxon>
        <taxon>Spermatophyta</taxon>
        <taxon>Magnoliopsida</taxon>
        <taxon>Liliopsida</taxon>
        <taxon>Poales</taxon>
        <taxon>Poaceae</taxon>
        <taxon>BOP clade</taxon>
        <taxon>Oryzoideae</taxon>
        <taxon>Oryzeae</taxon>
        <taxon>Oryzinae</taxon>
        <taxon>Oryza</taxon>
        <taxon>Oryza sativa</taxon>
    </lineage>
</organism>
<name>A0A0P0VHG9_ORYSJ</name>
<sequence length="114" mass="12787">MSSEVPRARARRGDGATHMAPERPEKEEKGLGAAPARATADVRKEKPRPAANSSPLCLRRRLPRHLPPPYLHHRGTAATTKQNPPFILMYASDRPGTDHRRGGANTVRRRRNWN</sequence>
<protein>
    <submittedName>
        <fullName evidence="2">Os02g0273300 protein</fullName>
    </submittedName>
</protein>
<reference evidence="2 3" key="2">
    <citation type="journal article" date="2013" name="Plant Cell Physiol.">
        <title>Rice Annotation Project Database (RAP-DB): an integrative and interactive database for rice genomics.</title>
        <authorList>
            <person name="Sakai H."/>
            <person name="Lee S.S."/>
            <person name="Tanaka T."/>
            <person name="Numa H."/>
            <person name="Kim J."/>
            <person name="Kawahara Y."/>
            <person name="Wakimoto H."/>
            <person name="Yang C.C."/>
            <person name="Iwamoto M."/>
            <person name="Abe T."/>
            <person name="Yamada Y."/>
            <person name="Muto A."/>
            <person name="Inokuchi H."/>
            <person name="Ikemura T."/>
            <person name="Matsumoto T."/>
            <person name="Sasaki T."/>
            <person name="Itoh T."/>
        </authorList>
    </citation>
    <scope>NUCLEOTIDE SEQUENCE [LARGE SCALE GENOMIC DNA]</scope>
    <source>
        <strain evidence="3">cv. Nipponbare</strain>
    </source>
</reference>
<dbReference type="Proteomes" id="UP000059680">
    <property type="component" value="Chromosome 2"/>
</dbReference>
<evidence type="ECO:0000313" key="2">
    <source>
        <dbReference type="EMBL" id="BAS78074.1"/>
    </source>
</evidence>
<gene>
    <name evidence="2" type="ordered locus">Os02g0273300</name>
    <name evidence="2" type="ORF">OSNPB_020273300</name>
</gene>
<dbReference type="PaxDb" id="39947-A0A0P0VHG9"/>